<evidence type="ECO:0000313" key="1">
    <source>
        <dbReference type="EMBL" id="RED94611.1"/>
    </source>
</evidence>
<reference evidence="1 2" key="1">
    <citation type="submission" date="2018-07" db="EMBL/GenBank/DDBJ databases">
        <title>Genomic Encyclopedia of Type Strains, Phase IV (KMG-IV): sequencing the most valuable type-strain genomes for metagenomic binning, comparative biology and taxonomic classification.</title>
        <authorList>
            <person name="Goeker M."/>
        </authorList>
    </citation>
    <scope>NUCLEOTIDE SEQUENCE [LARGE SCALE GENOMIC DNA]</scope>
    <source>
        <strain evidence="1 2">DSM 4134</strain>
    </source>
</reference>
<dbReference type="Proteomes" id="UP000256779">
    <property type="component" value="Unassembled WGS sequence"/>
</dbReference>
<name>A0A3D9KYD5_MARFU</name>
<comment type="caution">
    <text evidence="1">The sequence shown here is derived from an EMBL/GenBank/DDBJ whole genome shotgun (WGS) entry which is preliminary data.</text>
</comment>
<sequence>MEANMNLSFSQILELVRNLPGEQKIKISQELERETISSKLTELLTAFRTDKLTMDEITEEVEEVRQDLYDKRTSN</sequence>
<dbReference type="AlphaFoldDB" id="A0A3D9KYD5"/>
<dbReference type="NCBIfam" id="NF047401">
    <property type="entry name" value="TA_anti_VapB15"/>
    <property type="match status" value="1"/>
</dbReference>
<accession>A0A3D9KYD5</accession>
<evidence type="ECO:0000313" key="2">
    <source>
        <dbReference type="Proteomes" id="UP000256779"/>
    </source>
</evidence>
<dbReference type="OrthoDB" id="1122131at2"/>
<organism evidence="1 2">
    <name type="scientific">Marinoscillum furvescens DSM 4134</name>
    <dbReference type="NCBI Taxonomy" id="1122208"/>
    <lineage>
        <taxon>Bacteria</taxon>
        <taxon>Pseudomonadati</taxon>
        <taxon>Bacteroidota</taxon>
        <taxon>Cytophagia</taxon>
        <taxon>Cytophagales</taxon>
        <taxon>Reichenbachiellaceae</taxon>
        <taxon>Marinoscillum</taxon>
    </lineage>
</organism>
<protein>
    <submittedName>
        <fullName evidence="1">Uncharacterized protein</fullName>
    </submittedName>
</protein>
<gene>
    <name evidence="1" type="ORF">C7460_1206</name>
</gene>
<proteinExistence type="predicted"/>
<keyword evidence="2" id="KW-1185">Reference proteome</keyword>
<dbReference type="EMBL" id="QREG01000020">
    <property type="protein sequence ID" value="RED94611.1"/>
    <property type="molecule type" value="Genomic_DNA"/>
</dbReference>